<keyword evidence="2" id="KW-1133">Transmembrane helix</keyword>
<comment type="caution">
    <text evidence="3">The sequence shown here is derived from an EMBL/GenBank/DDBJ whole genome shotgun (WGS) entry which is preliminary data.</text>
</comment>
<feature type="region of interest" description="Disordered" evidence="1">
    <location>
        <begin position="53"/>
        <end position="89"/>
    </location>
</feature>
<keyword evidence="4" id="KW-1185">Reference proteome</keyword>
<evidence type="ECO:0000313" key="4">
    <source>
        <dbReference type="Proteomes" id="UP000824120"/>
    </source>
</evidence>
<reference evidence="3 4" key="1">
    <citation type="submission" date="2020-09" db="EMBL/GenBank/DDBJ databases">
        <title>De no assembly of potato wild relative species, Solanum commersonii.</title>
        <authorList>
            <person name="Cho K."/>
        </authorList>
    </citation>
    <scope>NUCLEOTIDE SEQUENCE [LARGE SCALE GENOMIC DNA]</scope>
    <source>
        <strain evidence="3">LZ3.2</strain>
        <tissue evidence="3">Leaf</tissue>
    </source>
</reference>
<dbReference type="EMBL" id="JACXVP010000012">
    <property type="protein sequence ID" value="KAG5569587.1"/>
    <property type="molecule type" value="Genomic_DNA"/>
</dbReference>
<feature type="compositionally biased region" description="Polar residues" evidence="1">
    <location>
        <begin position="70"/>
        <end position="79"/>
    </location>
</feature>
<organism evidence="3 4">
    <name type="scientific">Solanum commersonii</name>
    <name type="common">Commerson's wild potato</name>
    <name type="synonym">Commerson's nightshade</name>
    <dbReference type="NCBI Taxonomy" id="4109"/>
    <lineage>
        <taxon>Eukaryota</taxon>
        <taxon>Viridiplantae</taxon>
        <taxon>Streptophyta</taxon>
        <taxon>Embryophyta</taxon>
        <taxon>Tracheophyta</taxon>
        <taxon>Spermatophyta</taxon>
        <taxon>Magnoliopsida</taxon>
        <taxon>eudicotyledons</taxon>
        <taxon>Gunneridae</taxon>
        <taxon>Pentapetalae</taxon>
        <taxon>asterids</taxon>
        <taxon>lamiids</taxon>
        <taxon>Solanales</taxon>
        <taxon>Solanaceae</taxon>
        <taxon>Solanoideae</taxon>
        <taxon>Solaneae</taxon>
        <taxon>Solanum</taxon>
    </lineage>
</organism>
<sequence>MLKWFKFEGVEVFNRYKPEFRKETSKGLTMQLFIVLKAVLIVHFTKDQHRTRAKRNHELLQTGMEENRDNVPTQQTTSDRNLRRRTRYA</sequence>
<keyword evidence="2" id="KW-0812">Transmembrane</keyword>
<accession>A0A9J5W250</accession>
<gene>
    <name evidence="3" type="ORF">H5410_059353</name>
</gene>
<protein>
    <submittedName>
        <fullName evidence="3">Uncharacterized protein</fullName>
    </submittedName>
</protein>
<name>A0A9J5W250_SOLCO</name>
<dbReference type="AlphaFoldDB" id="A0A9J5W250"/>
<evidence type="ECO:0000313" key="3">
    <source>
        <dbReference type="EMBL" id="KAG5569587.1"/>
    </source>
</evidence>
<keyword evidence="2" id="KW-0472">Membrane</keyword>
<dbReference type="Proteomes" id="UP000824120">
    <property type="component" value="Chromosome 12"/>
</dbReference>
<evidence type="ECO:0000256" key="1">
    <source>
        <dbReference type="SAM" id="MobiDB-lite"/>
    </source>
</evidence>
<feature type="transmembrane region" description="Helical" evidence="2">
    <location>
        <begin position="28"/>
        <end position="45"/>
    </location>
</feature>
<proteinExistence type="predicted"/>
<evidence type="ECO:0000256" key="2">
    <source>
        <dbReference type="SAM" id="Phobius"/>
    </source>
</evidence>